<evidence type="ECO:0000256" key="1">
    <source>
        <dbReference type="SAM" id="MobiDB-lite"/>
    </source>
</evidence>
<keyword evidence="3" id="KW-1185">Reference proteome</keyword>
<sequence>MSNQGSPTDAPRHWRGPAGNRHEHHNVWVIGGPRQTYRPEPAYTSTTNTTNSSSATDTANMNARRDSAASAASAASGASAAANTNANAGANVGERRRSSASSGGSGLFYSLSNQKRSMGDPTLAARRASWAEQAQKGNFLSQWWNGYTKGP</sequence>
<dbReference type="OrthoDB" id="4158609at2759"/>
<organism evidence="2 3">
    <name type="scientific">Aspergillus sclerotialis</name>
    <dbReference type="NCBI Taxonomy" id="2070753"/>
    <lineage>
        <taxon>Eukaryota</taxon>
        <taxon>Fungi</taxon>
        <taxon>Dikarya</taxon>
        <taxon>Ascomycota</taxon>
        <taxon>Pezizomycotina</taxon>
        <taxon>Eurotiomycetes</taxon>
        <taxon>Eurotiomycetidae</taxon>
        <taxon>Eurotiales</taxon>
        <taxon>Aspergillaceae</taxon>
        <taxon>Aspergillus</taxon>
        <taxon>Aspergillus subgen. Polypaecilum</taxon>
    </lineage>
</organism>
<evidence type="ECO:0000313" key="2">
    <source>
        <dbReference type="EMBL" id="RJE18933.1"/>
    </source>
</evidence>
<feature type="compositionally biased region" description="Low complexity" evidence="1">
    <location>
        <begin position="42"/>
        <end position="91"/>
    </location>
</feature>
<dbReference type="AlphaFoldDB" id="A0A3A2Z9N2"/>
<proteinExistence type="predicted"/>
<comment type="caution">
    <text evidence="2">The sequence shown here is derived from an EMBL/GenBank/DDBJ whole genome shotgun (WGS) entry which is preliminary data.</text>
</comment>
<evidence type="ECO:0000313" key="3">
    <source>
        <dbReference type="Proteomes" id="UP000266188"/>
    </source>
</evidence>
<dbReference type="Proteomes" id="UP000266188">
    <property type="component" value="Unassembled WGS sequence"/>
</dbReference>
<name>A0A3A2Z9N2_9EURO</name>
<protein>
    <submittedName>
        <fullName evidence="2">Uncharacterized protein</fullName>
    </submittedName>
</protein>
<gene>
    <name evidence="2" type="ORF">PHISCL_08735</name>
</gene>
<accession>A0A3A2Z9N2</accession>
<dbReference type="EMBL" id="MVGC01000472">
    <property type="protein sequence ID" value="RJE18933.1"/>
    <property type="molecule type" value="Genomic_DNA"/>
</dbReference>
<feature type="region of interest" description="Disordered" evidence="1">
    <location>
        <begin position="1"/>
        <end position="120"/>
    </location>
</feature>
<reference evidence="3" key="1">
    <citation type="submission" date="2017-02" db="EMBL/GenBank/DDBJ databases">
        <authorList>
            <person name="Tafer H."/>
            <person name="Lopandic K."/>
        </authorList>
    </citation>
    <scope>NUCLEOTIDE SEQUENCE [LARGE SCALE GENOMIC DNA]</scope>
    <source>
        <strain evidence="3">CBS 366.77</strain>
    </source>
</reference>